<comment type="caution">
    <text evidence="2">The sequence shown here is derived from an EMBL/GenBank/DDBJ whole genome shotgun (WGS) entry which is preliminary data.</text>
</comment>
<dbReference type="PANTHER" id="PTHR33993">
    <property type="entry name" value="GLYOXALASE-RELATED"/>
    <property type="match status" value="1"/>
</dbReference>
<dbReference type="EMBL" id="BJVI01000058">
    <property type="protein sequence ID" value="GEL20123.1"/>
    <property type="molecule type" value="Genomic_DNA"/>
</dbReference>
<accession>A0A511D6N4</accession>
<sequence>MTMPTRETPWPTGTPCWVDLSVPDVAAATEFYGSVIGWSFVDTGEQYGHYHIAQTKGKAAAAIGPIMQEGQPSVWTIYLASDDADGTAKLVTEHGGTVVAGPMDIEGSGRMLIALDPTGAAFGVWQAADMIGFGIYNETGSLVWEDARLADPAEGKRFYSAVFGYTYQPVEGAPDDYETFGVGGEIAGGMGGLMGSPEATPGHWLPYFSVSDADAAVAAAQRGGGTVAMAPENTPFGRIGILIDPFGAVFGLHAQIAEE</sequence>
<dbReference type="InterPro" id="IPR029068">
    <property type="entry name" value="Glyas_Bleomycin-R_OHBP_Dase"/>
</dbReference>
<name>A0A511D6N4_9PSEU</name>
<organism evidence="2 3">
    <name type="scientific">Pseudonocardia asaccharolytica DSM 44247 = NBRC 16224</name>
    <dbReference type="NCBI Taxonomy" id="1123024"/>
    <lineage>
        <taxon>Bacteria</taxon>
        <taxon>Bacillati</taxon>
        <taxon>Actinomycetota</taxon>
        <taxon>Actinomycetes</taxon>
        <taxon>Pseudonocardiales</taxon>
        <taxon>Pseudonocardiaceae</taxon>
        <taxon>Pseudonocardia</taxon>
    </lineage>
</organism>
<reference evidence="2 3" key="1">
    <citation type="submission" date="2019-07" db="EMBL/GenBank/DDBJ databases">
        <title>Whole genome shotgun sequence of Pseudonocardia asaccharolytica NBRC 16224.</title>
        <authorList>
            <person name="Hosoyama A."/>
            <person name="Uohara A."/>
            <person name="Ohji S."/>
            <person name="Ichikawa N."/>
        </authorList>
    </citation>
    <scope>NUCLEOTIDE SEQUENCE [LARGE SCALE GENOMIC DNA]</scope>
    <source>
        <strain evidence="2 3">NBRC 16224</strain>
    </source>
</reference>
<dbReference type="Gene3D" id="3.10.180.10">
    <property type="entry name" value="2,3-Dihydroxybiphenyl 1,2-Dioxygenase, domain 1"/>
    <property type="match status" value="2"/>
</dbReference>
<dbReference type="InterPro" id="IPR004360">
    <property type="entry name" value="Glyas_Fos-R_dOase_dom"/>
</dbReference>
<dbReference type="PROSITE" id="PS51819">
    <property type="entry name" value="VOC"/>
    <property type="match status" value="1"/>
</dbReference>
<gene>
    <name evidence="2" type="ORF">PA7_39600</name>
</gene>
<dbReference type="SUPFAM" id="SSF54593">
    <property type="entry name" value="Glyoxalase/Bleomycin resistance protein/Dihydroxybiphenyl dioxygenase"/>
    <property type="match status" value="2"/>
</dbReference>
<dbReference type="InterPro" id="IPR052164">
    <property type="entry name" value="Anthracycline_SecMetBiosynth"/>
</dbReference>
<dbReference type="Pfam" id="PF00903">
    <property type="entry name" value="Glyoxalase"/>
    <property type="match status" value="2"/>
</dbReference>
<dbReference type="STRING" id="1123024.GCA_000423625_02000"/>
<dbReference type="CDD" id="cd07247">
    <property type="entry name" value="SgaA_N_like"/>
    <property type="match status" value="1"/>
</dbReference>
<evidence type="ECO:0000259" key="1">
    <source>
        <dbReference type="PROSITE" id="PS51819"/>
    </source>
</evidence>
<protein>
    <submittedName>
        <fullName evidence="2">Hydroxylase</fullName>
    </submittedName>
</protein>
<feature type="domain" description="VOC" evidence="1">
    <location>
        <begin position="14"/>
        <end position="127"/>
    </location>
</feature>
<evidence type="ECO:0000313" key="3">
    <source>
        <dbReference type="Proteomes" id="UP000321328"/>
    </source>
</evidence>
<dbReference type="AlphaFoldDB" id="A0A511D6N4"/>
<dbReference type="Proteomes" id="UP000321328">
    <property type="component" value="Unassembled WGS sequence"/>
</dbReference>
<evidence type="ECO:0000313" key="2">
    <source>
        <dbReference type="EMBL" id="GEL20123.1"/>
    </source>
</evidence>
<keyword evidence="3" id="KW-1185">Reference proteome</keyword>
<proteinExistence type="predicted"/>
<dbReference type="PANTHER" id="PTHR33993:SF14">
    <property type="entry name" value="GB|AAF24581.1"/>
    <property type="match status" value="1"/>
</dbReference>
<dbReference type="InterPro" id="IPR037523">
    <property type="entry name" value="VOC_core"/>
</dbReference>